<evidence type="ECO:0000256" key="8">
    <source>
        <dbReference type="ARBA" id="ARBA00023239"/>
    </source>
</evidence>
<dbReference type="InterPro" id="IPR045186">
    <property type="entry name" value="Indole-3-glycerol_P_synth"/>
</dbReference>
<dbReference type="InterPro" id="IPR013798">
    <property type="entry name" value="Indole-3-glycerol_P_synth_dom"/>
</dbReference>
<name>A0AAJ2KWI6_ALKPS</name>
<dbReference type="InterPro" id="IPR013785">
    <property type="entry name" value="Aldolase_TIM"/>
</dbReference>
<keyword evidence="5 9" id="KW-0210">Decarboxylase</keyword>
<dbReference type="GO" id="GO:0004425">
    <property type="term" value="F:indole-3-glycerol-phosphate synthase activity"/>
    <property type="evidence" value="ECO:0007669"/>
    <property type="project" value="UniProtKB-UniRule"/>
</dbReference>
<reference evidence="11" key="1">
    <citation type="submission" date="2023-10" db="EMBL/GenBank/DDBJ databases">
        <title>Screening of Alkalihalophilus pseudofirmusBZ-TG-HK211 and Its Alleviation of Salt Stress on Rapeseed Growth.</title>
        <authorList>
            <person name="Zhao B."/>
            <person name="Guo T."/>
        </authorList>
    </citation>
    <scope>NUCLEOTIDE SEQUENCE</scope>
    <source>
        <strain evidence="11">BZ-TG-HK211</strain>
    </source>
</reference>
<evidence type="ECO:0000313" key="11">
    <source>
        <dbReference type="EMBL" id="MDV2884335.1"/>
    </source>
</evidence>
<dbReference type="Pfam" id="PF00218">
    <property type="entry name" value="IGPS"/>
    <property type="match status" value="1"/>
</dbReference>
<dbReference type="PROSITE" id="PS00614">
    <property type="entry name" value="IGPS"/>
    <property type="match status" value="1"/>
</dbReference>
<dbReference type="PANTHER" id="PTHR22854">
    <property type="entry name" value="TRYPTOPHAN BIOSYNTHESIS PROTEIN"/>
    <property type="match status" value="1"/>
</dbReference>
<dbReference type="NCBIfam" id="NF001375">
    <property type="entry name" value="PRK00278.2-2"/>
    <property type="match status" value="1"/>
</dbReference>
<comment type="similarity">
    <text evidence="3 9">Belongs to the TrpC family.</text>
</comment>
<dbReference type="Proteomes" id="UP001285636">
    <property type="component" value="Unassembled WGS sequence"/>
</dbReference>
<protein>
    <recommendedName>
        <fullName evidence="9">Indole-3-glycerol phosphate synthase</fullName>
        <shortName evidence="9">IGPS</shortName>
        <ecNumber evidence="9">4.1.1.48</ecNumber>
    </recommendedName>
</protein>
<evidence type="ECO:0000256" key="9">
    <source>
        <dbReference type="HAMAP-Rule" id="MF_00134"/>
    </source>
</evidence>
<evidence type="ECO:0000256" key="4">
    <source>
        <dbReference type="ARBA" id="ARBA00022605"/>
    </source>
</evidence>
<dbReference type="FunFam" id="3.20.20.70:FF:000024">
    <property type="entry name" value="Indole-3-glycerol phosphate synthase"/>
    <property type="match status" value="1"/>
</dbReference>
<feature type="domain" description="Indole-3-glycerol phosphate synthase" evidence="10">
    <location>
        <begin position="8"/>
        <end position="245"/>
    </location>
</feature>
<dbReference type="Gene3D" id="3.20.20.70">
    <property type="entry name" value="Aldolase class I"/>
    <property type="match status" value="1"/>
</dbReference>
<evidence type="ECO:0000256" key="5">
    <source>
        <dbReference type="ARBA" id="ARBA00022793"/>
    </source>
</evidence>
<evidence type="ECO:0000256" key="2">
    <source>
        <dbReference type="ARBA" id="ARBA00004696"/>
    </source>
</evidence>
<accession>A0AAJ2KWI6</accession>
<evidence type="ECO:0000256" key="1">
    <source>
        <dbReference type="ARBA" id="ARBA00001633"/>
    </source>
</evidence>
<keyword evidence="6 9" id="KW-0822">Tryptophan biosynthesis</keyword>
<dbReference type="NCBIfam" id="NF001377">
    <property type="entry name" value="PRK00278.2-4"/>
    <property type="match status" value="1"/>
</dbReference>
<evidence type="ECO:0000256" key="7">
    <source>
        <dbReference type="ARBA" id="ARBA00023141"/>
    </source>
</evidence>
<dbReference type="GO" id="GO:0004640">
    <property type="term" value="F:phosphoribosylanthranilate isomerase activity"/>
    <property type="evidence" value="ECO:0007669"/>
    <property type="project" value="TreeGrafter"/>
</dbReference>
<evidence type="ECO:0000256" key="3">
    <source>
        <dbReference type="ARBA" id="ARBA00008737"/>
    </source>
</evidence>
<dbReference type="AlphaFoldDB" id="A0AAJ2KWI6"/>
<comment type="caution">
    <text evidence="11">The sequence shown here is derived from an EMBL/GenBank/DDBJ whole genome shotgun (WGS) entry which is preliminary data.</text>
</comment>
<proteinExistence type="inferred from homology"/>
<dbReference type="GO" id="GO:0000162">
    <property type="term" value="P:L-tryptophan biosynthetic process"/>
    <property type="evidence" value="ECO:0007669"/>
    <property type="project" value="UniProtKB-UniRule"/>
</dbReference>
<comment type="catalytic activity">
    <reaction evidence="1 9">
        <text>1-(2-carboxyphenylamino)-1-deoxy-D-ribulose 5-phosphate + H(+) = (1S,2R)-1-C-(indol-3-yl)glycerol 3-phosphate + CO2 + H2O</text>
        <dbReference type="Rhea" id="RHEA:23476"/>
        <dbReference type="ChEBI" id="CHEBI:15377"/>
        <dbReference type="ChEBI" id="CHEBI:15378"/>
        <dbReference type="ChEBI" id="CHEBI:16526"/>
        <dbReference type="ChEBI" id="CHEBI:58613"/>
        <dbReference type="ChEBI" id="CHEBI:58866"/>
        <dbReference type="EC" id="4.1.1.48"/>
    </reaction>
</comment>
<dbReference type="PANTHER" id="PTHR22854:SF2">
    <property type="entry name" value="INDOLE-3-GLYCEROL-PHOSPHATE SYNTHASE"/>
    <property type="match status" value="1"/>
</dbReference>
<dbReference type="RefSeq" id="WP_323465915.1">
    <property type="nucleotide sequence ID" value="NZ_CP144224.1"/>
</dbReference>
<dbReference type="InterPro" id="IPR001468">
    <property type="entry name" value="Indole-3-GlycerolPSynthase_CS"/>
</dbReference>
<keyword evidence="8 9" id="KW-0456">Lyase</keyword>
<dbReference type="InterPro" id="IPR011060">
    <property type="entry name" value="RibuloseP-bd_barrel"/>
</dbReference>
<comment type="pathway">
    <text evidence="2 9">Amino-acid biosynthesis; L-tryptophan biosynthesis; L-tryptophan from chorismate: step 4/5.</text>
</comment>
<dbReference type="SUPFAM" id="SSF51366">
    <property type="entry name" value="Ribulose-phoshate binding barrel"/>
    <property type="match status" value="1"/>
</dbReference>
<keyword evidence="7 9" id="KW-0057">Aromatic amino acid biosynthesis</keyword>
<evidence type="ECO:0000313" key="12">
    <source>
        <dbReference type="Proteomes" id="UP001285636"/>
    </source>
</evidence>
<dbReference type="EC" id="4.1.1.48" evidence="9"/>
<dbReference type="EMBL" id="JAWJAY010000001">
    <property type="protein sequence ID" value="MDV2884335.1"/>
    <property type="molecule type" value="Genomic_DNA"/>
</dbReference>
<sequence>MLNQIIETKRTEIKNLVQPSFVNVQKKSLYQALSKPNRSIGLIAEVKKASPSKGIIKEDFNPLEIALGYEIGGADALSVLTDQPYFKGHRDYLSAIKQQVNLPVLRKDFIIDPVQIEESLRMGADAILLIAGVVPNIELKRLYEEAVGAGLECLVEVHAKEELESLLHEFTPSIIGVNNRNLKTFTTDLSQTETIGSLVPRDSLFVSESGIHVTEDLKRVKNAGAHAVLVGESLMRAESPAEGIDSLYGGEHIAATR</sequence>
<dbReference type="CDD" id="cd00331">
    <property type="entry name" value="IGPS"/>
    <property type="match status" value="1"/>
</dbReference>
<dbReference type="HAMAP" id="MF_00134_B">
    <property type="entry name" value="IGPS_B"/>
    <property type="match status" value="1"/>
</dbReference>
<gene>
    <name evidence="9 11" type="primary">trpC</name>
    <name evidence="11" type="ORF">RYX45_04030</name>
</gene>
<organism evidence="11 12">
    <name type="scientific">Alkalihalophilus pseudofirmus</name>
    <name type="common">Bacillus pseudofirmus</name>
    <dbReference type="NCBI Taxonomy" id="79885"/>
    <lineage>
        <taxon>Bacteria</taxon>
        <taxon>Bacillati</taxon>
        <taxon>Bacillota</taxon>
        <taxon>Bacilli</taxon>
        <taxon>Bacillales</taxon>
        <taxon>Bacillaceae</taxon>
        <taxon>Alkalihalophilus</taxon>
    </lineage>
</organism>
<evidence type="ECO:0000256" key="6">
    <source>
        <dbReference type="ARBA" id="ARBA00022822"/>
    </source>
</evidence>
<evidence type="ECO:0000259" key="10">
    <source>
        <dbReference type="Pfam" id="PF00218"/>
    </source>
</evidence>
<keyword evidence="4 9" id="KW-0028">Amino-acid biosynthesis</keyword>